<dbReference type="EMBL" id="CAJNOV010003612">
    <property type="protein sequence ID" value="CAF1147588.1"/>
    <property type="molecule type" value="Genomic_DNA"/>
</dbReference>
<dbReference type="OrthoDB" id="5987909at2759"/>
<reference evidence="14" key="1">
    <citation type="submission" date="2021-02" db="EMBL/GenBank/DDBJ databases">
        <authorList>
            <person name="Nowell W R."/>
        </authorList>
    </citation>
    <scope>NUCLEOTIDE SEQUENCE</scope>
</reference>
<keyword evidence="4 10" id="KW-1133">Transmembrane helix</keyword>
<feature type="transmembrane region" description="Helical" evidence="10">
    <location>
        <begin position="162"/>
        <end position="182"/>
    </location>
</feature>
<keyword evidence="5 10" id="KW-0297">G-protein coupled receptor</keyword>
<comment type="subcellular location">
    <subcellularLocation>
        <location evidence="1 10">Cell membrane</location>
        <topology evidence="1 10">Multi-pass membrane protein</topology>
    </subcellularLocation>
</comment>
<proteinExistence type="inferred from homology"/>
<evidence type="ECO:0000256" key="8">
    <source>
        <dbReference type="ARBA" id="ARBA00023180"/>
    </source>
</evidence>
<feature type="transmembrane region" description="Helical" evidence="10">
    <location>
        <begin position="325"/>
        <end position="349"/>
    </location>
</feature>
<evidence type="ECO:0000256" key="7">
    <source>
        <dbReference type="ARBA" id="ARBA00023170"/>
    </source>
</evidence>
<dbReference type="EMBL" id="CAJNOW010019603">
    <property type="protein sequence ID" value="CAF1673789.1"/>
    <property type="molecule type" value="Genomic_DNA"/>
</dbReference>
<evidence type="ECO:0000313" key="13">
    <source>
        <dbReference type="EMBL" id="CAF1147588.1"/>
    </source>
</evidence>
<keyword evidence="3 10" id="KW-0812">Transmembrane</keyword>
<evidence type="ECO:0000256" key="2">
    <source>
        <dbReference type="ARBA" id="ARBA00022475"/>
    </source>
</evidence>
<keyword evidence="9 10" id="KW-0807">Transducer</keyword>
<dbReference type="Proteomes" id="UP000681967">
    <property type="component" value="Unassembled WGS sequence"/>
</dbReference>
<keyword evidence="6 10" id="KW-0472">Membrane</keyword>
<evidence type="ECO:0000256" key="5">
    <source>
        <dbReference type="ARBA" id="ARBA00023040"/>
    </source>
</evidence>
<dbReference type="PRINTS" id="PR00896">
    <property type="entry name" value="VASOPRESSINR"/>
</dbReference>
<keyword evidence="8 10" id="KW-0325">Glycoprotein</keyword>
<dbReference type="GO" id="GO:0005000">
    <property type="term" value="F:vasopressin receptor activity"/>
    <property type="evidence" value="ECO:0007669"/>
    <property type="project" value="InterPro"/>
</dbReference>
<dbReference type="Proteomes" id="UP000663855">
    <property type="component" value="Unassembled WGS sequence"/>
</dbReference>
<dbReference type="GO" id="GO:0005886">
    <property type="term" value="C:plasma membrane"/>
    <property type="evidence" value="ECO:0007669"/>
    <property type="project" value="UniProtKB-SubCell"/>
</dbReference>
<dbReference type="SUPFAM" id="SSF81321">
    <property type="entry name" value="Family A G protein-coupled receptor-like"/>
    <property type="match status" value="1"/>
</dbReference>
<dbReference type="GO" id="GO:0042277">
    <property type="term" value="F:peptide binding"/>
    <property type="evidence" value="ECO:0007669"/>
    <property type="project" value="TreeGrafter"/>
</dbReference>
<comment type="caution">
    <text evidence="14">The sequence shown here is derived from an EMBL/GenBank/DDBJ whole genome shotgun (WGS) entry which is preliminary data.</text>
</comment>
<evidence type="ECO:0000259" key="12">
    <source>
        <dbReference type="PROSITE" id="PS50262"/>
    </source>
</evidence>
<protein>
    <recommendedName>
        <fullName evidence="12">G-protein coupled receptors family 1 profile domain-containing protein</fullName>
    </recommendedName>
</protein>
<dbReference type="AlphaFoldDB" id="A0A816GGJ1"/>
<dbReference type="InterPro" id="IPR001817">
    <property type="entry name" value="Vasoprsn_rcpt"/>
</dbReference>
<feature type="transmembrane region" description="Helical" evidence="10">
    <location>
        <begin position="297"/>
        <end position="319"/>
    </location>
</feature>
<evidence type="ECO:0000256" key="10">
    <source>
        <dbReference type="RuleBase" id="RU046427"/>
    </source>
</evidence>
<evidence type="ECO:0000256" key="9">
    <source>
        <dbReference type="ARBA" id="ARBA00023224"/>
    </source>
</evidence>
<evidence type="ECO:0000256" key="3">
    <source>
        <dbReference type="ARBA" id="ARBA00022692"/>
    </source>
</evidence>
<dbReference type="PANTHER" id="PTHR24241">
    <property type="entry name" value="NEUROPEPTIDE RECEPTOR-RELATED G-PROTEIN COUPLED RECEPTOR"/>
    <property type="match status" value="1"/>
</dbReference>
<dbReference type="Gene3D" id="1.20.1070.10">
    <property type="entry name" value="Rhodopsin 7-helix transmembrane proteins"/>
    <property type="match status" value="1"/>
</dbReference>
<feature type="transmembrane region" description="Helical" evidence="10">
    <location>
        <begin position="206"/>
        <end position="234"/>
    </location>
</feature>
<feature type="transmembrane region" description="Helical" evidence="10">
    <location>
        <begin position="120"/>
        <end position="141"/>
    </location>
</feature>
<evidence type="ECO:0000256" key="1">
    <source>
        <dbReference type="ARBA" id="ARBA00004651"/>
    </source>
</evidence>
<gene>
    <name evidence="15" type="ORF">BYL167_LOCUS5690</name>
    <name evidence="13" type="ORF">CJN711_LOCUS9364</name>
    <name evidence="14" type="ORF">KQP761_LOCUS34863</name>
</gene>
<feature type="region of interest" description="Disordered" evidence="11">
    <location>
        <begin position="390"/>
        <end position="451"/>
    </location>
</feature>
<dbReference type="GO" id="GO:0032870">
    <property type="term" value="P:cellular response to hormone stimulus"/>
    <property type="evidence" value="ECO:0007669"/>
    <property type="project" value="TreeGrafter"/>
</dbReference>
<organism evidence="14 16">
    <name type="scientific">Rotaria magnacalcarata</name>
    <dbReference type="NCBI Taxonomy" id="392030"/>
    <lineage>
        <taxon>Eukaryota</taxon>
        <taxon>Metazoa</taxon>
        <taxon>Spiralia</taxon>
        <taxon>Gnathifera</taxon>
        <taxon>Rotifera</taxon>
        <taxon>Eurotatoria</taxon>
        <taxon>Bdelloidea</taxon>
        <taxon>Philodinida</taxon>
        <taxon>Philodinidae</taxon>
        <taxon>Rotaria</taxon>
    </lineage>
</organism>
<dbReference type="EMBL" id="CAJOBH010001318">
    <property type="protein sequence ID" value="CAF3847928.1"/>
    <property type="molecule type" value="Genomic_DNA"/>
</dbReference>
<dbReference type="InterPro" id="IPR017452">
    <property type="entry name" value="GPCR_Rhodpsn_7TM"/>
</dbReference>
<evidence type="ECO:0000313" key="14">
    <source>
        <dbReference type="EMBL" id="CAF1673789.1"/>
    </source>
</evidence>
<accession>A0A816GGJ1</accession>
<keyword evidence="7 10" id="KW-0675">Receptor</keyword>
<dbReference type="Pfam" id="PF00001">
    <property type="entry name" value="7tm_1"/>
    <property type="match status" value="1"/>
</dbReference>
<dbReference type="PROSITE" id="PS50262">
    <property type="entry name" value="G_PROTEIN_RECEP_F1_2"/>
    <property type="match status" value="1"/>
</dbReference>
<feature type="domain" description="G-protein coupled receptors family 1 profile" evidence="12">
    <location>
        <begin position="62"/>
        <end position="346"/>
    </location>
</feature>
<dbReference type="Proteomes" id="UP000663834">
    <property type="component" value="Unassembled WGS sequence"/>
</dbReference>
<keyword evidence="2" id="KW-1003">Cell membrane</keyword>
<evidence type="ECO:0000256" key="11">
    <source>
        <dbReference type="SAM" id="MobiDB-lite"/>
    </source>
</evidence>
<feature type="transmembrane region" description="Helical" evidence="10">
    <location>
        <begin position="46"/>
        <end position="68"/>
    </location>
</feature>
<evidence type="ECO:0000313" key="15">
    <source>
        <dbReference type="EMBL" id="CAF3847928.1"/>
    </source>
</evidence>
<dbReference type="PRINTS" id="PR00237">
    <property type="entry name" value="GPCRRHODOPSN"/>
</dbReference>
<feature type="transmembrane region" description="Helical" evidence="10">
    <location>
        <begin position="80"/>
        <end position="100"/>
    </location>
</feature>
<feature type="compositionally biased region" description="Basic residues" evidence="11">
    <location>
        <begin position="407"/>
        <end position="418"/>
    </location>
</feature>
<dbReference type="InterPro" id="IPR000276">
    <property type="entry name" value="GPCR_Rhodpsn"/>
</dbReference>
<sequence length="451" mass="51393">MANITLSGTDIYFNKISITSRTTMMDANQTTATKEFTPLDDICKNFHLIIFLCIIFVLIVSANISVILQLSCSKKRHSRMSFFLLNLAYADLFVGIITVTRDIIEKSCIPFGLGSIGCKLTSFIQGTISYNSSYVLVCVSIDRLYAIIRPMDIRTASSTFRYSLIAASWVIAMTFASAQLYLRDIDWIRSMPICGNRSDVVNWKAYVYFLVVSLYLVPLIVMTVSYVIIIVIIWKKSSVNRNDETSNERNNKSKFRRLLSLKRGTLGDDNQIESSIRNARSLGVIPRAKIKTVKMTLVIVVAFTACWSPYFLLMIMNSLNLIQNYFLIRVTSSLCYMNSLANPLIYWLFATDFFIQCRQNGGCHLVPRKASDGTTNGVRCSLTESRYSIGSTKHMQSRSHDDSRSQRTPHMHSSRQSHYRSPTSNQSRTNKFIVPQRNSQSSLFHSYQHRH</sequence>
<name>A0A816GGJ1_9BILA</name>
<evidence type="ECO:0000313" key="16">
    <source>
        <dbReference type="Proteomes" id="UP000663834"/>
    </source>
</evidence>
<feature type="compositionally biased region" description="Polar residues" evidence="11">
    <location>
        <begin position="419"/>
        <end position="445"/>
    </location>
</feature>
<dbReference type="PANTHER" id="PTHR24241:SF117">
    <property type="entry name" value="G-PROTEIN COUPLED RECEPTORS FAMILY 1 PROFILE DOMAIN-CONTAINING PROTEIN"/>
    <property type="match status" value="1"/>
</dbReference>
<comment type="similarity">
    <text evidence="10">Belongs to the G-protein coupled receptor 1 family. Vasopressin/oxytocin receptor subfamily.</text>
</comment>
<evidence type="ECO:0000256" key="6">
    <source>
        <dbReference type="ARBA" id="ARBA00023136"/>
    </source>
</evidence>
<evidence type="ECO:0000256" key="4">
    <source>
        <dbReference type="ARBA" id="ARBA00022989"/>
    </source>
</evidence>